<proteinExistence type="predicted"/>
<gene>
    <name evidence="2" type="ORF">AN215_27925</name>
</gene>
<dbReference type="GO" id="GO:0005975">
    <property type="term" value="P:carbohydrate metabolic process"/>
    <property type="evidence" value="ECO:0007669"/>
    <property type="project" value="InterPro"/>
</dbReference>
<evidence type="ECO:0000259" key="1">
    <source>
        <dbReference type="Pfam" id="PF17390"/>
    </source>
</evidence>
<name>A0A1E7JI48_9ACTN</name>
<sequence length="184" mass="19859">MTSFNHYALGAVADWMHRVVAGLAPAAPGYREITVRPRPHPPLTHASARHHTPYGEASVAWQRADGRFSLDAVVPVGTSATVHLPGQEPVTVGHGRHSWTVPDPCAVPEPRPGTVRELIDTVELWPKAVSVLVGHGLADDAAQVADRAARYLDHPAENLPRLVSHKGTGERAEEVCRELGRLLS</sequence>
<dbReference type="InterPro" id="IPR035398">
    <property type="entry name" value="Bac_rhamnosid_C"/>
</dbReference>
<dbReference type="EMBL" id="LJGT01000041">
    <property type="protein sequence ID" value="OEU86132.1"/>
    <property type="molecule type" value="Genomic_DNA"/>
</dbReference>
<keyword evidence="3" id="KW-1185">Reference proteome</keyword>
<comment type="caution">
    <text evidence="2">The sequence shown here is derived from an EMBL/GenBank/DDBJ whole genome shotgun (WGS) entry which is preliminary data.</text>
</comment>
<dbReference type="Proteomes" id="UP000176087">
    <property type="component" value="Unassembled WGS sequence"/>
</dbReference>
<dbReference type="STRING" id="933944.AN215_27925"/>
<reference evidence="2 3" key="1">
    <citation type="journal article" date="2016" name="Front. Microbiol.">
        <title>Comparative Genomics Analysis of Streptomyces Species Reveals Their Adaptation to the Marine Environment and Their Diversity at the Genomic Level.</title>
        <authorList>
            <person name="Tian X."/>
            <person name="Zhang Z."/>
            <person name="Yang T."/>
            <person name="Chen M."/>
            <person name="Li J."/>
            <person name="Chen F."/>
            <person name="Yang J."/>
            <person name="Li W."/>
            <person name="Zhang B."/>
            <person name="Zhang Z."/>
            <person name="Wu J."/>
            <person name="Zhang C."/>
            <person name="Long L."/>
            <person name="Xiao J."/>
        </authorList>
    </citation>
    <scope>NUCLEOTIDE SEQUENCE [LARGE SCALE GENOMIC DNA]</scope>
    <source>
        <strain evidence="2 3">SCSIO 10390</strain>
    </source>
</reference>
<evidence type="ECO:0000313" key="3">
    <source>
        <dbReference type="Proteomes" id="UP000176087"/>
    </source>
</evidence>
<protein>
    <recommendedName>
        <fullName evidence="1">Alpha-L-rhamnosidase C-terminal domain-containing protein</fullName>
    </recommendedName>
</protein>
<dbReference type="Gene3D" id="2.60.420.10">
    <property type="entry name" value="Maltose phosphorylase, domain 3"/>
    <property type="match status" value="1"/>
</dbReference>
<organism evidence="2 3">
    <name type="scientific">Streptomyces abyssalis</name>
    <dbReference type="NCBI Taxonomy" id="933944"/>
    <lineage>
        <taxon>Bacteria</taxon>
        <taxon>Bacillati</taxon>
        <taxon>Actinomycetota</taxon>
        <taxon>Actinomycetes</taxon>
        <taxon>Kitasatosporales</taxon>
        <taxon>Streptomycetaceae</taxon>
        <taxon>Streptomyces</taxon>
    </lineage>
</organism>
<dbReference type="InterPro" id="IPR008928">
    <property type="entry name" value="6-hairpin_glycosidase_sf"/>
</dbReference>
<dbReference type="InterPro" id="IPR016007">
    <property type="entry name" value="Alpha_rhamnosid"/>
</dbReference>
<feature type="domain" description="Alpha-L-rhamnosidase C-terminal" evidence="1">
    <location>
        <begin position="22"/>
        <end position="95"/>
    </location>
</feature>
<dbReference type="SUPFAM" id="SSF48208">
    <property type="entry name" value="Six-hairpin glycosidases"/>
    <property type="match status" value="1"/>
</dbReference>
<dbReference type="PANTHER" id="PTHR33307:SF6">
    <property type="entry name" value="ALPHA-RHAMNOSIDASE (EUROFUNG)-RELATED"/>
    <property type="match status" value="1"/>
</dbReference>
<dbReference type="PANTHER" id="PTHR33307">
    <property type="entry name" value="ALPHA-RHAMNOSIDASE (EUROFUNG)"/>
    <property type="match status" value="1"/>
</dbReference>
<dbReference type="Pfam" id="PF17390">
    <property type="entry name" value="Bac_rhamnosid_C"/>
    <property type="match status" value="1"/>
</dbReference>
<evidence type="ECO:0000313" key="2">
    <source>
        <dbReference type="EMBL" id="OEU86132.1"/>
    </source>
</evidence>
<dbReference type="PATRIC" id="fig|933944.6.peg.3870"/>
<accession>A0A1E7JI48</accession>
<dbReference type="AlphaFoldDB" id="A0A1E7JI48"/>